<dbReference type="InterPro" id="IPR021145">
    <property type="entry name" value="Portal_protein_SPP1_Gp6-like"/>
</dbReference>
<organism evidence="2 3">
    <name type="scientific">Bifidobacterium samirii</name>
    <dbReference type="NCBI Taxonomy" id="2306974"/>
    <lineage>
        <taxon>Bacteria</taxon>
        <taxon>Bacillati</taxon>
        <taxon>Actinomycetota</taxon>
        <taxon>Actinomycetes</taxon>
        <taxon>Bifidobacteriales</taxon>
        <taxon>Bifidobacteriaceae</taxon>
        <taxon>Bifidobacterium</taxon>
    </lineage>
</organism>
<dbReference type="Proteomes" id="UP000287470">
    <property type="component" value="Unassembled WGS sequence"/>
</dbReference>
<dbReference type="Pfam" id="PF05133">
    <property type="entry name" value="SPP1_portal"/>
    <property type="match status" value="1"/>
</dbReference>
<dbReference type="AlphaFoldDB" id="A0A430FUK0"/>
<gene>
    <name evidence="2" type="ORF">D2E24_1054</name>
</gene>
<protein>
    <submittedName>
        <fullName evidence="2">Phage portal protein gp6-like protein</fullName>
    </submittedName>
</protein>
<keyword evidence="3" id="KW-1185">Reference proteome</keyword>
<feature type="region of interest" description="Disordered" evidence="1">
    <location>
        <begin position="447"/>
        <end position="474"/>
    </location>
</feature>
<name>A0A430FUK0_9BIFI</name>
<feature type="compositionally biased region" description="Low complexity" evidence="1">
    <location>
        <begin position="460"/>
        <end position="474"/>
    </location>
</feature>
<reference evidence="2 3" key="1">
    <citation type="submission" date="2018-09" db="EMBL/GenBank/DDBJ databases">
        <title>Characterization of the phylogenetic diversity of five novel species belonging to the genus Bifidobacterium.</title>
        <authorList>
            <person name="Lugli G.A."/>
            <person name="Duranti S."/>
            <person name="Milani C."/>
        </authorList>
    </citation>
    <scope>NUCLEOTIDE SEQUENCE [LARGE SCALE GENOMIC DNA]</scope>
    <source>
        <strain evidence="2 3">2033B</strain>
    </source>
</reference>
<dbReference type="EMBL" id="QXGK01000008">
    <property type="protein sequence ID" value="RSX56764.1"/>
    <property type="molecule type" value="Genomic_DNA"/>
</dbReference>
<proteinExistence type="predicted"/>
<evidence type="ECO:0000256" key="1">
    <source>
        <dbReference type="SAM" id="MobiDB-lite"/>
    </source>
</evidence>
<evidence type="ECO:0000313" key="3">
    <source>
        <dbReference type="Proteomes" id="UP000287470"/>
    </source>
</evidence>
<comment type="caution">
    <text evidence="2">The sequence shown here is derived from an EMBL/GenBank/DDBJ whole genome shotgun (WGS) entry which is preliminary data.</text>
</comment>
<evidence type="ECO:0000313" key="2">
    <source>
        <dbReference type="EMBL" id="RSX56764.1"/>
    </source>
</evidence>
<sequence>MTGPLTASRLSDDDAGLVRSLAYRLARLRGTHREWDDYYRGAQRLQSIGIAVPPQLRPFIFPLNWPRVTVDTIVQRQRVRSFSMPDDETASRMLREIWEANNMESQQVLNHTETRVQGHGFVAVGANPRDPDHPLITVESARNMIARVDPRDGRVECALRVYADQFAPGLAPEYATLYTPDYTLWLAKEHGRWTLTDRDDHHLGRTPVVQFLNRPRVGDWLGESEMADVIRPTDMAARAVLDMQIAMETHAVPGKWAIGVSDNQMIDPDTGRPATKIQQYFNSFTTTKNKDARFGQFAASDLTNFKTVIDMLSEQVSAVTGLPMRYFGQNTSNPAAEGAIRADEMRLVKNCEMKNAVDGDSWSRVMAIAYRIRTGRDLNENLVRCDWDDPNTPTYAQKSDAIQKLIAAGVLSREGAWDELGWSEARKDKEREYFRRQIAETYAPYLKEDAYGPDGEPDLATGGAQAGQTAPQAQ</sequence>
<accession>A0A430FUK0</accession>
<dbReference type="RefSeq" id="WP_164521028.1">
    <property type="nucleotide sequence ID" value="NZ_QXGK01000008.1"/>
</dbReference>